<feature type="domain" description="Glycosyltransferase 2-like" evidence="3">
    <location>
        <begin position="5"/>
        <end position="133"/>
    </location>
</feature>
<comment type="caution">
    <text evidence="4">The sequence shown here is derived from an EMBL/GenBank/DDBJ whole genome shotgun (WGS) entry which is preliminary data.</text>
</comment>
<dbReference type="GO" id="GO:0016757">
    <property type="term" value="F:glycosyltransferase activity"/>
    <property type="evidence" value="ECO:0007669"/>
    <property type="project" value="UniProtKB-KW"/>
</dbReference>
<accession>A0AAX2SR55</accession>
<dbReference type="InterPro" id="IPR029044">
    <property type="entry name" value="Nucleotide-diphossugar_trans"/>
</dbReference>
<dbReference type="CDD" id="cd00761">
    <property type="entry name" value="Glyco_tranf_GTA_type"/>
    <property type="match status" value="1"/>
</dbReference>
<dbReference type="SUPFAM" id="SSF53448">
    <property type="entry name" value="Nucleotide-diphospho-sugar transferases"/>
    <property type="match status" value="1"/>
</dbReference>
<dbReference type="InterPro" id="IPR001173">
    <property type="entry name" value="Glyco_trans_2-like"/>
</dbReference>
<reference evidence="4" key="2">
    <citation type="submission" date="2019-04" db="EMBL/GenBank/DDBJ databases">
        <authorList>
            <person name="Bisanz J.E."/>
            <person name="Chagwedera N.D."/>
            <person name="Chawla A."/>
            <person name="Turnbaugh P.J."/>
        </authorList>
    </citation>
    <scope>NUCLEOTIDE SEQUENCE</scope>
    <source>
        <strain evidence="4">I8-5</strain>
    </source>
</reference>
<dbReference type="Gene3D" id="3.90.550.10">
    <property type="entry name" value="Spore Coat Polysaccharide Biosynthesis Protein SpsA, Chain A"/>
    <property type="match status" value="1"/>
</dbReference>
<evidence type="ECO:0000313" key="5">
    <source>
        <dbReference type="Proteomes" id="UP000297521"/>
    </source>
</evidence>
<dbReference type="RefSeq" id="WP_122481711.1">
    <property type="nucleotide sequence ID" value="NZ_PUXG01000035.1"/>
</dbReference>
<evidence type="ECO:0000256" key="1">
    <source>
        <dbReference type="ARBA" id="ARBA00022676"/>
    </source>
</evidence>
<reference evidence="4" key="1">
    <citation type="journal article" date="2019" name="Cell Metab.">
        <title>Nutrient sensing in CD11c cells alters the gut microbiome to regulate food intake and body mass.</title>
        <authorList>
            <person name="Chagwedera N.D."/>
            <person name="Ang Q.Y."/>
            <person name="Bisanz J.E."/>
            <person name="Leong Y.A."/>
            <person name="Ganeshan K."/>
            <person name="Cai J."/>
            <person name="Patterson A.D."/>
            <person name="Turnbaugh P.J."/>
            <person name="Chawla A."/>
        </authorList>
    </citation>
    <scope>NUCLEOTIDE SEQUENCE</scope>
    <source>
        <strain evidence="4">I8-5</strain>
    </source>
</reference>
<sequence length="351" mass="40226">MKIAVIIPIFNVEKYLNNCIDSILRQSNRNFELILVDDGSTDNSGKICDEYLENKLDIVIKVIHKKNGGLVSAWKKGVSVVSSDCTHILFVDPDDWVSDDYLSFLYKRYLNSNADIIITSITKVQGRSSTLVKFPIANGTYTSKNIDTIYSHLLNNGGFFTRGLPVNRWGKLLKKDLVIKNMHYVSDDVTFAEDLNLIFPMIIKCSTIEVVQNSSETYYYRIRKDSMLRKYDANMWNSISKVYSTLMSISGKTNNLKLIQQVNKDYVGAVNLCYKNNLENTNGLKEALRFITILHTDSIFMNALKDVNLREYSYIDRLVISAITTNNKILKICFFYVLKEMKSARNALLRN</sequence>
<gene>
    <name evidence="4" type="ORF">E5F87_09605</name>
</gene>
<name>A0AAX2SR55_LIMRT</name>
<dbReference type="PANTHER" id="PTHR22916:SF51">
    <property type="entry name" value="GLYCOSYLTRANSFERASE EPSH-RELATED"/>
    <property type="match status" value="1"/>
</dbReference>
<dbReference type="Pfam" id="PF00535">
    <property type="entry name" value="Glycos_transf_2"/>
    <property type="match status" value="1"/>
</dbReference>
<dbReference type="EMBL" id="SRKR01000020">
    <property type="protein sequence ID" value="TGB09748.1"/>
    <property type="molecule type" value="Genomic_DNA"/>
</dbReference>
<organism evidence="4 5">
    <name type="scientific">Limosilactobacillus reuteri</name>
    <name type="common">Lactobacillus reuteri</name>
    <dbReference type="NCBI Taxonomy" id="1598"/>
    <lineage>
        <taxon>Bacteria</taxon>
        <taxon>Bacillati</taxon>
        <taxon>Bacillota</taxon>
        <taxon>Bacilli</taxon>
        <taxon>Lactobacillales</taxon>
        <taxon>Lactobacillaceae</taxon>
        <taxon>Limosilactobacillus</taxon>
    </lineage>
</organism>
<keyword evidence="2" id="KW-0808">Transferase</keyword>
<protein>
    <submittedName>
        <fullName evidence="4">Glycosyltransferase family 2 protein</fullName>
    </submittedName>
</protein>
<evidence type="ECO:0000259" key="3">
    <source>
        <dbReference type="Pfam" id="PF00535"/>
    </source>
</evidence>
<dbReference type="AlphaFoldDB" id="A0AAX2SR55"/>
<evidence type="ECO:0000256" key="2">
    <source>
        <dbReference type="ARBA" id="ARBA00022679"/>
    </source>
</evidence>
<dbReference type="GeneID" id="77191770"/>
<proteinExistence type="predicted"/>
<dbReference type="PANTHER" id="PTHR22916">
    <property type="entry name" value="GLYCOSYLTRANSFERASE"/>
    <property type="match status" value="1"/>
</dbReference>
<keyword evidence="1" id="KW-0328">Glycosyltransferase</keyword>
<dbReference type="Proteomes" id="UP000297521">
    <property type="component" value="Unassembled WGS sequence"/>
</dbReference>
<evidence type="ECO:0000313" key="4">
    <source>
        <dbReference type="EMBL" id="TGB09748.1"/>
    </source>
</evidence>